<dbReference type="SUPFAM" id="SSF46689">
    <property type="entry name" value="Homeodomain-like"/>
    <property type="match status" value="1"/>
</dbReference>
<accession>A0ABN3XYJ8</accession>
<dbReference type="Proteomes" id="UP001499930">
    <property type="component" value="Unassembled WGS sequence"/>
</dbReference>
<feature type="DNA-binding region" description="H-T-H motif" evidence="4">
    <location>
        <begin position="38"/>
        <end position="57"/>
    </location>
</feature>
<keyword evidence="7" id="KW-1185">Reference proteome</keyword>
<gene>
    <name evidence="6" type="ORF">GCM10017559_33140</name>
</gene>
<dbReference type="InterPro" id="IPR050109">
    <property type="entry name" value="HTH-type_TetR-like_transc_reg"/>
</dbReference>
<dbReference type="EMBL" id="BAAAWD010000007">
    <property type="protein sequence ID" value="GAA3008208.1"/>
    <property type="molecule type" value="Genomic_DNA"/>
</dbReference>
<comment type="caution">
    <text evidence="6">The sequence shown here is derived from an EMBL/GenBank/DDBJ whole genome shotgun (WGS) entry which is preliminary data.</text>
</comment>
<sequence length="249" mass="27570">MSTPSATSRRERLRRTTLRQIHAVARKLLVTQGSSAVTINAVAREMGMSGPALYRYYSGYDELVADVTAGFYRELAGTVEETRRTWAAAPAARRLLAMCRALRGWAITHCAEFGWMFASPAPSPADSGFESSRYEAGNEFEKIFLGEIVKIWEAGGFPVPRPEDLAPSLRAQLDAYSARIGEPMPPAALHVFLSAWTRLYGLLCMEVMNQLSFAYTDFEPVFEECLRDLCGMFALAYEPPSAAQPRPAP</sequence>
<evidence type="ECO:0000313" key="6">
    <source>
        <dbReference type="EMBL" id="GAA3008208.1"/>
    </source>
</evidence>
<protein>
    <submittedName>
        <fullName evidence="6">TetR/AcrR family transcriptional regulator</fullName>
    </submittedName>
</protein>
<evidence type="ECO:0000256" key="1">
    <source>
        <dbReference type="ARBA" id="ARBA00023015"/>
    </source>
</evidence>
<evidence type="ECO:0000259" key="5">
    <source>
        <dbReference type="PROSITE" id="PS50977"/>
    </source>
</evidence>
<evidence type="ECO:0000313" key="7">
    <source>
        <dbReference type="Proteomes" id="UP001499930"/>
    </source>
</evidence>
<feature type="domain" description="HTH tetR-type" evidence="5">
    <location>
        <begin position="15"/>
        <end position="75"/>
    </location>
</feature>
<reference evidence="6 7" key="1">
    <citation type="journal article" date="2019" name="Int. J. Syst. Evol. Microbiol.">
        <title>The Global Catalogue of Microorganisms (GCM) 10K type strain sequencing project: providing services to taxonomists for standard genome sequencing and annotation.</title>
        <authorList>
            <consortium name="The Broad Institute Genomics Platform"/>
            <consortium name="The Broad Institute Genome Sequencing Center for Infectious Disease"/>
            <person name="Wu L."/>
            <person name="Ma J."/>
        </authorList>
    </citation>
    <scope>NUCLEOTIDE SEQUENCE [LARGE SCALE GENOMIC DNA]</scope>
    <source>
        <strain evidence="6 7">JCM 3106</strain>
    </source>
</reference>
<dbReference type="InterPro" id="IPR009057">
    <property type="entry name" value="Homeodomain-like_sf"/>
</dbReference>
<dbReference type="SUPFAM" id="SSF48498">
    <property type="entry name" value="Tetracyclin repressor-like, C-terminal domain"/>
    <property type="match status" value="1"/>
</dbReference>
<dbReference type="Gene3D" id="1.10.357.10">
    <property type="entry name" value="Tetracycline Repressor, domain 2"/>
    <property type="match status" value="1"/>
</dbReference>
<dbReference type="Pfam" id="PF13305">
    <property type="entry name" value="TetR_C_33"/>
    <property type="match status" value="1"/>
</dbReference>
<organism evidence="6 7">
    <name type="scientific">Streptosporangium longisporum</name>
    <dbReference type="NCBI Taxonomy" id="46187"/>
    <lineage>
        <taxon>Bacteria</taxon>
        <taxon>Bacillati</taxon>
        <taxon>Actinomycetota</taxon>
        <taxon>Actinomycetes</taxon>
        <taxon>Streptosporangiales</taxon>
        <taxon>Streptosporangiaceae</taxon>
        <taxon>Streptosporangium</taxon>
    </lineage>
</organism>
<keyword evidence="1" id="KW-0805">Transcription regulation</keyword>
<dbReference type="RefSeq" id="WP_344895333.1">
    <property type="nucleotide sequence ID" value="NZ_BAAAWD010000007.1"/>
</dbReference>
<keyword evidence="2 4" id="KW-0238">DNA-binding</keyword>
<dbReference type="InterPro" id="IPR001647">
    <property type="entry name" value="HTH_TetR"/>
</dbReference>
<dbReference type="InterPro" id="IPR036271">
    <property type="entry name" value="Tet_transcr_reg_TetR-rel_C_sf"/>
</dbReference>
<dbReference type="PROSITE" id="PS50977">
    <property type="entry name" value="HTH_TETR_2"/>
    <property type="match status" value="1"/>
</dbReference>
<evidence type="ECO:0000256" key="3">
    <source>
        <dbReference type="ARBA" id="ARBA00023163"/>
    </source>
</evidence>
<dbReference type="InterPro" id="IPR025996">
    <property type="entry name" value="MT1864/Rv1816-like_C"/>
</dbReference>
<proteinExistence type="predicted"/>
<dbReference type="PANTHER" id="PTHR30055:SF243">
    <property type="entry name" value="HTH-TYPE TRANSCRIPTIONAL REGULATOR RV1816"/>
    <property type="match status" value="1"/>
</dbReference>
<dbReference type="Pfam" id="PF00440">
    <property type="entry name" value="TetR_N"/>
    <property type="match status" value="1"/>
</dbReference>
<evidence type="ECO:0000256" key="4">
    <source>
        <dbReference type="PROSITE-ProRule" id="PRU00335"/>
    </source>
</evidence>
<evidence type="ECO:0000256" key="2">
    <source>
        <dbReference type="ARBA" id="ARBA00023125"/>
    </source>
</evidence>
<dbReference type="PANTHER" id="PTHR30055">
    <property type="entry name" value="HTH-TYPE TRANSCRIPTIONAL REGULATOR RUTR"/>
    <property type="match status" value="1"/>
</dbReference>
<keyword evidence="3" id="KW-0804">Transcription</keyword>
<name>A0ABN3XYJ8_9ACTN</name>